<evidence type="ECO:0008006" key="3">
    <source>
        <dbReference type="Google" id="ProtNLM"/>
    </source>
</evidence>
<organism evidence="1 2">
    <name type="scientific">Lentilactobacillus senioris DSM 24302 = JCM 17472</name>
    <dbReference type="NCBI Taxonomy" id="1423802"/>
    <lineage>
        <taxon>Bacteria</taxon>
        <taxon>Bacillati</taxon>
        <taxon>Bacillota</taxon>
        <taxon>Bacilli</taxon>
        <taxon>Lactobacillales</taxon>
        <taxon>Lactobacillaceae</taxon>
        <taxon>Lentilactobacillus</taxon>
    </lineage>
</organism>
<reference evidence="1 2" key="1">
    <citation type="journal article" date="2015" name="Genome Announc.">
        <title>Expanding the biotechnology potential of lactobacilli through comparative genomics of 213 strains and associated genera.</title>
        <authorList>
            <person name="Sun Z."/>
            <person name="Harris H.M."/>
            <person name="McCann A."/>
            <person name="Guo C."/>
            <person name="Argimon S."/>
            <person name="Zhang W."/>
            <person name="Yang X."/>
            <person name="Jeffery I.B."/>
            <person name="Cooney J.C."/>
            <person name="Kagawa T.F."/>
            <person name="Liu W."/>
            <person name="Song Y."/>
            <person name="Salvetti E."/>
            <person name="Wrobel A."/>
            <person name="Rasinkangas P."/>
            <person name="Parkhill J."/>
            <person name="Rea M.C."/>
            <person name="O'Sullivan O."/>
            <person name="Ritari J."/>
            <person name="Douillard F.P."/>
            <person name="Paul Ross R."/>
            <person name="Yang R."/>
            <person name="Briner A.E."/>
            <person name="Felis G.E."/>
            <person name="de Vos W.M."/>
            <person name="Barrangou R."/>
            <person name="Klaenhammer T.R."/>
            <person name="Caufield P.W."/>
            <person name="Cui Y."/>
            <person name="Zhang H."/>
            <person name="O'Toole P.W."/>
        </authorList>
    </citation>
    <scope>NUCLEOTIDE SEQUENCE [LARGE SCALE GENOMIC DNA]</scope>
    <source>
        <strain evidence="1 2">DSM 24302</strain>
    </source>
</reference>
<name>A0A0R2CQ78_9LACO</name>
<keyword evidence="2" id="KW-1185">Reference proteome</keyword>
<proteinExistence type="predicted"/>
<accession>A0A0R2CQ78</accession>
<dbReference type="EMBL" id="AYZR01000008">
    <property type="protein sequence ID" value="KRM93800.1"/>
    <property type="molecule type" value="Genomic_DNA"/>
</dbReference>
<evidence type="ECO:0000313" key="1">
    <source>
        <dbReference type="EMBL" id="KRM93800.1"/>
    </source>
</evidence>
<evidence type="ECO:0000313" key="2">
    <source>
        <dbReference type="Proteomes" id="UP000051256"/>
    </source>
</evidence>
<protein>
    <recommendedName>
        <fullName evidence="3">Reductase</fullName>
    </recommendedName>
</protein>
<gene>
    <name evidence="1" type="ORF">FC56_GL000518</name>
</gene>
<comment type="caution">
    <text evidence="1">The sequence shown here is derived from an EMBL/GenBank/DDBJ whole genome shotgun (WGS) entry which is preliminary data.</text>
</comment>
<dbReference type="AlphaFoldDB" id="A0A0R2CQ78"/>
<dbReference type="RefSeq" id="WP_056978306.1">
    <property type="nucleotide sequence ID" value="NZ_AYZR01000008.1"/>
</dbReference>
<sequence length="119" mass="14279">MLYQYRKDYEKVTMGLLSLIDSLDNMDLVEQQLNWYVENDDHHLWLYRDPNNNWTGLVGTEERQGQLLIHQIICTPGEHKQNTYNQMLNELNEAYPKLKIVASLANRRICLEWENQLRE</sequence>
<dbReference type="STRING" id="1423802.FC56_GL000518"/>
<dbReference type="PATRIC" id="fig|1423802.4.peg.529"/>
<dbReference type="Proteomes" id="UP000051256">
    <property type="component" value="Unassembled WGS sequence"/>
</dbReference>